<dbReference type="InterPro" id="IPR000182">
    <property type="entry name" value="GNAT_dom"/>
</dbReference>
<dbReference type="RefSeq" id="WP_108403770.1">
    <property type="nucleotide sequence ID" value="NZ_CP026948.1"/>
</dbReference>
<accession>A0A2S0WDC1</accession>
<sequence>MRIAKLRDAASAARLLREFNVEFGCAAPDLDALTRRYEKLISSGAGFVVLADGFQGFAQVTLRPTPYSDGPLAVLDELYVVPEHRSRGIGSRLLSRVETELRERGCEEMHISVDAGDVDARRFYERHGYSKTDPETGKDMYLYVREFGRGA</sequence>
<proteinExistence type="predicted"/>
<dbReference type="SUPFAM" id="SSF55729">
    <property type="entry name" value="Acyl-CoA N-acyltransferases (Nat)"/>
    <property type="match status" value="1"/>
</dbReference>
<name>A0A2S0WDC1_9CORY</name>
<evidence type="ECO:0000256" key="2">
    <source>
        <dbReference type="ARBA" id="ARBA00023315"/>
    </source>
</evidence>
<dbReference type="GO" id="GO:0016747">
    <property type="term" value="F:acyltransferase activity, transferring groups other than amino-acyl groups"/>
    <property type="evidence" value="ECO:0007669"/>
    <property type="project" value="InterPro"/>
</dbReference>
<keyword evidence="2" id="KW-0012">Acyltransferase</keyword>
<organism evidence="3 4">
    <name type="scientific">Corynebacterium liangguodongii</name>
    <dbReference type="NCBI Taxonomy" id="2079535"/>
    <lineage>
        <taxon>Bacteria</taxon>
        <taxon>Bacillati</taxon>
        <taxon>Actinomycetota</taxon>
        <taxon>Actinomycetes</taxon>
        <taxon>Mycobacteriales</taxon>
        <taxon>Corynebacteriaceae</taxon>
        <taxon>Corynebacterium</taxon>
    </lineage>
</organism>
<dbReference type="InterPro" id="IPR050832">
    <property type="entry name" value="Bact_Acetyltransf"/>
</dbReference>
<evidence type="ECO:0000313" key="4">
    <source>
        <dbReference type="Proteomes" id="UP000244754"/>
    </source>
</evidence>
<dbReference type="EMBL" id="CP026948">
    <property type="protein sequence ID" value="AWB83761.1"/>
    <property type="molecule type" value="Genomic_DNA"/>
</dbReference>
<dbReference type="Gene3D" id="3.40.630.30">
    <property type="match status" value="1"/>
</dbReference>
<dbReference type="AlphaFoldDB" id="A0A2S0WDC1"/>
<dbReference type="PANTHER" id="PTHR43877:SF2">
    <property type="entry name" value="AMINOALKYLPHOSPHONATE N-ACETYLTRANSFERASE-RELATED"/>
    <property type="match status" value="1"/>
</dbReference>
<reference evidence="4" key="1">
    <citation type="submission" date="2018-01" db="EMBL/GenBank/DDBJ databases">
        <authorList>
            <person name="Li J."/>
        </authorList>
    </citation>
    <scope>NUCLEOTIDE SEQUENCE [LARGE SCALE GENOMIC DNA]</scope>
    <source>
        <strain evidence="4">2184</strain>
    </source>
</reference>
<protein>
    <submittedName>
        <fullName evidence="3">N-acetyltransferase</fullName>
    </submittedName>
</protein>
<keyword evidence="4" id="KW-1185">Reference proteome</keyword>
<keyword evidence="1 3" id="KW-0808">Transferase</keyword>
<evidence type="ECO:0000313" key="3">
    <source>
        <dbReference type="EMBL" id="AWB83761.1"/>
    </source>
</evidence>
<dbReference type="KEGG" id="clia:C3E79_04055"/>
<dbReference type="InterPro" id="IPR016181">
    <property type="entry name" value="Acyl_CoA_acyltransferase"/>
</dbReference>
<dbReference type="PROSITE" id="PS51186">
    <property type="entry name" value="GNAT"/>
    <property type="match status" value="1"/>
</dbReference>
<evidence type="ECO:0000256" key="1">
    <source>
        <dbReference type="ARBA" id="ARBA00022679"/>
    </source>
</evidence>
<dbReference type="PANTHER" id="PTHR43877">
    <property type="entry name" value="AMINOALKYLPHOSPHONATE N-ACETYLTRANSFERASE-RELATED-RELATED"/>
    <property type="match status" value="1"/>
</dbReference>
<dbReference type="Pfam" id="PF00583">
    <property type="entry name" value="Acetyltransf_1"/>
    <property type="match status" value="1"/>
</dbReference>
<dbReference type="OrthoDB" id="9805924at2"/>
<dbReference type="CDD" id="cd04301">
    <property type="entry name" value="NAT_SF"/>
    <property type="match status" value="1"/>
</dbReference>
<dbReference type="Proteomes" id="UP000244754">
    <property type="component" value="Chromosome"/>
</dbReference>
<gene>
    <name evidence="3" type="ORF">C3E79_04055</name>
</gene>